<organism evidence="1 2">
    <name type="scientific">Homarus americanus</name>
    <name type="common">American lobster</name>
    <dbReference type="NCBI Taxonomy" id="6706"/>
    <lineage>
        <taxon>Eukaryota</taxon>
        <taxon>Metazoa</taxon>
        <taxon>Ecdysozoa</taxon>
        <taxon>Arthropoda</taxon>
        <taxon>Crustacea</taxon>
        <taxon>Multicrustacea</taxon>
        <taxon>Malacostraca</taxon>
        <taxon>Eumalacostraca</taxon>
        <taxon>Eucarida</taxon>
        <taxon>Decapoda</taxon>
        <taxon>Pleocyemata</taxon>
        <taxon>Astacidea</taxon>
        <taxon>Nephropoidea</taxon>
        <taxon>Nephropidae</taxon>
        <taxon>Homarus</taxon>
    </lineage>
</organism>
<comment type="caution">
    <text evidence="1">The sequence shown here is derived from an EMBL/GenBank/DDBJ whole genome shotgun (WGS) entry which is preliminary data.</text>
</comment>
<accession>A0A8J5KJB9</accession>
<evidence type="ECO:0000313" key="1">
    <source>
        <dbReference type="EMBL" id="KAG7171298.1"/>
    </source>
</evidence>
<name>A0A8J5KJB9_HOMAM</name>
<dbReference type="GO" id="GO:0017171">
    <property type="term" value="F:serine hydrolase activity"/>
    <property type="evidence" value="ECO:0007669"/>
    <property type="project" value="TreeGrafter"/>
</dbReference>
<proteinExistence type="predicted"/>
<sequence>MHENFIGVPALFFFSENDPVSTPEMNTKFYLLAATIASDRFFKKQELPLKEGQGALWHVYTKCWTDSVHVSHYLKHRQEYEEEVAAFLESLGMIELSRRRATSV</sequence>
<dbReference type="Proteomes" id="UP000747542">
    <property type="component" value="Unassembled WGS sequence"/>
</dbReference>
<reference evidence="1" key="1">
    <citation type="journal article" date="2021" name="Sci. Adv.">
        <title>The American lobster genome reveals insights on longevity, neural, and immune adaptations.</title>
        <authorList>
            <person name="Polinski J.M."/>
            <person name="Zimin A.V."/>
            <person name="Clark K.F."/>
            <person name="Kohn A.B."/>
            <person name="Sadowski N."/>
            <person name="Timp W."/>
            <person name="Ptitsyn A."/>
            <person name="Khanna P."/>
            <person name="Romanova D.Y."/>
            <person name="Williams P."/>
            <person name="Greenwood S.J."/>
            <person name="Moroz L.L."/>
            <person name="Walt D.R."/>
            <person name="Bodnar A.G."/>
        </authorList>
    </citation>
    <scope>NUCLEOTIDE SEQUENCE</scope>
    <source>
        <strain evidence="1">GMGI-L3</strain>
    </source>
</reference>
<dbReference type="PANTHER" id="PTHR20908">
    <property type="entry name" value="LD15586P"/>
    <property type="match status" value="1"/>
</dbReference>
<keyword evidence="2" id="KW-1185">Reference proteome</keyword>
<dbReference type="EMBL" id="JAHLQT010012455">
    <property type="protein sequence ID" value="KAG7171298.1"/>
    <property type="molecule type" value="Genomic_DNA"/>
</dbReference>
<gene>
    <name evidence="1" type="ORF">Hamer_G013756</name>
</gene>
<dbReference type="PANTHER" id="PTHR20908:SF1">
    <property type="entry name" value="LD15586P"/>
    <property type="match status" value="1"/>
</dbReference>
<evidence type="ECO:0000313" key="2">
    <source>
        <dbReference type="Proteomes" id="UP000747542"/>
    </source>
</evidence>
<protein>
    <submittedName>
        <fullName evidence="1">Uncharacterized protein</fullName>
    </submittedName>
</protein>
<dbReference type="AlphaFoldDB" id="A0A8J5KJB9"/>